<dbReference type="InterPro" id="IPR013221">
    <property type="entry name" value="Mur_ligase_cen"/>
</dbReference>
<dbReference type="HAMAP" id="MF_00208">
    <property type="entry name" value="MurE"/>
    <property type="match status" value="1"/>
</dbReference>
<dbReference type="SUPFAM" id="SSF53623">
    <property type="entry name" value="MurD-like peptide ligases, catalytic domain"/>
    <property type="match status" value="1"/>
</dbReference>
<feature type="binding site" evidence="8">
    <location>
        <position position="30"/>
    </location>
    <ligand>
        <name>UDP-N-acetyl-alpha-D-muramoyl-L-alanyl-D-glutamate</name>
        <dbReference type="ChEBI" id="CHEBI:83900"/>
    </ligand>
</feature>
<feature type="domain" description="Mur ligase C-terminal" evidence="11">
    <location>
        <begin position="326"/>
        <end position="453"/>
    </location>
</feature>
<dbReference type="NCBIfam" id="TIGR01085">
    <property type="entry name" value="murE"/>
    <property type="match status" value="1"/>
</dbReference>
<dbReference type="Pfam" id="PF02875">
    <property type="entry name" value="Mur_ligase_C"/>
    <property type="match status" value="1"/>
</dbReference>
<evidence type="ECO:0000256" key="6">
    <source>
        <dbReference type="ARBA" id="ARBA00023306"/>
    </source>
</evidence>
<gene>
    <name evidence="8" type="primary">murE</name>
    <name evidence="13" type="ORF">H9729_08125</name>
</gene>
<feature type="binding site" evidence="8">
    <location>
        <position position="451"/>
    </location>
    <ligand>
        <name>meso-2,6-diaminopimelate</name>
        <dbReference type="ChEBI" id="CHEBI:57791"/>
    </ligand>
</feature>
<dbReference type="AlphaFoldDB" id="A0A9D1ZWA3"/>
<dbReference type="EC" id="6.3.2.13" evidence="8"/>
<dbReference type="Pfam" id="PF08245">
    <property type="entry name" value="Mur_ligase_M"/>
    <property type="match status" value="1"/>
</dbReference>
<keyword evidence="7 8" id="KW-0961">Cell wall biogenesis/degradation</keyword>
<evidence type="ECO:0000256" key="8">
    <source>
        <dbReference type="HAMAP-Rule" id="MF_00208"/>
    </source>
</evidence>
<comment type="caution">
    <text evidence="13">The sequence shown here is derived from an EMBL/GenBank/DDBJ whole genome shotgun (WGS) entry which is preliminary data.</text>
</comment>
<feature type="domain" description="Mur ligase central" evidence="12">
    <location>
        <begin position="106"/>
        <end position="303"/>
    </location>
</feature>
<dbReference type="GO" id="GO:0008765">
    <property type="term" value="F:UDP-N-acetylmuramoylalanyl-D-glutamate-2,6-diaminopimelate ligase activity"/>
    <property type="evidence" value="ECO:0007669"/>
    <property type="project" value="UniProtKB-UniRule"/>
</dbReference>
<dbReference type="Proteomes" id="UP000886750">
    <property type="component" value="Unassembled WGS sequence"/>
</dbReference>
<sequence length="490" mass="53396">MLLGNLIGQIEHERVSRFEEREIIGISTDSKHVMKGDLFVCFSGGEHDGHEFAAEAISAGASALAVERELPLPVPQIVVKDGRKAAGEIARAFYGHPERKLKIIGITGTNGKTTTAHMLAAILAAAGKECGIIGTLGIRYANREISPDLTTPDPPYLYKIFADMAEAGVEYVVMEVSAHALHFGKVDGIRFEAGIFTNFTEDHLDFFKTMDAYAAAKEKLFAKGRCKRAVFNFDDAEGRKIAASCANAYSYALENPADVFAVDIEENFEGCSYVINLFDELYDIRLNMAGLHNVYNSMAAAECAKLLGISTPAIAAGLSGLQQVRGRLEHVGQVNGADIFVDFAHTPDGLEKSLSALKRHCAGRLICVFGCGGNRDALKRPIMGEISARFADFTVLTSDNPRYEDPFDIILQIEPGVRAHSDRYVIVVDRESAIEYALDMLQPGDVLLVAGKGGENYQEIMGVRHIYSDVSAIKGIVDGKLSCKQRYDEN</sequence>
<dbReference type="InterPro" id="IPR035911">
    <property type="entry name" value="MurE/MurF_N"/>
</dbReference>
<name>A0A9D1ZWA3_9FIRM</name>
<dbReference type="InterPro" id="IPR000713">
    <property type="entry name" value="Mur_ligase_N"/>
</dbReference>
<comment type="pathway">
    <text evidence="1 8 9">Cell wall biogenesis; peptidoglycan biosynthesis.</text>
</comment>
<evidence type="ECO:0000256" key="3">
    <source>
        <dbReference type="ARBA" id="ARBA00022618"/>
    </source>
</evidence>
<keyword evidence="3 8" id="KW-0132">Cell division</keyword>
<dbReference type="InterPro" id="IPR036565">
    <property type="entry name" value="Mur-like_cat_sf"/>
</dbReference>
<keyword evidence="8" id="KW-0547">Nucleotide-binding</keyword>
<dbReference type="InterPro" id="IPR005761">
    <property type="entry name" value="UDP-N-AcMur-Glu-dNH2Pim_ligase"/>
</dbReference>
<dbReference type="GO" id="GO:0005524">
    <property type="term" value="F:ATP binding"/>
    <property type="evidence" value="ECO:0007669"/>
    <property type="project" value="UniProtKB-UniRule"/>
</dbReference>
<dbReference type="GO" id="GO:0071555">
    <property type="term" value="P:cell wall organization"/>
    <property type="evidence" value="ECO:0007669"/>
    <property type="project" value="UniProtKB-KW"/>
</dbReference>
<evidence type="ECO:0000259" key="12">
    <source>
        <dbReference type="Pfam" id="PF08245"/>
    </source>
</evidence>
<dbReference type="EMBL" id="DXCQ01000074">
    <property type="protein sequence ID" value="HIY97642.1"/>
    <property type="molecule type" value="Genomic_DNA"/>
</dbReference>
<comment type="subcellular location">
    <subcellularLocation>
        <location evidence="8 9">Cytoplasm</location>
    </subcellularLocation>
</comment>
<comment type="function">
    <text evidence="8">Catalyzes the addition of meso-diaminopimelic acid to the nucleotide precursor UDP-N-acetylmuramoyl-L-alanyl-D-glutamate (UMAG) in the biosynthesis of bacterial cell-wall peptidoglycan.</text>
</comment>
<feature type="binding site" evidence="8">
    <location>
        <position position="177"/>
    </location>
    <ligand>
        <name>UDP-N-acetyl-alpha-D-muramoyl-L-alanyl-D-glutamate</name>
        <dbReference type="ChEBI" id="CHEBI:83900"/>
    </ligand>
</feature>
<feature type="short sequence motif" description="Meso-diaminopimelate recognition motif" evidence="8">
    <location>
        <begin position="399"/>
        <end position="402"/>
    </location>
</feature>
<dbReference type="Pfam" id="PF01225">
    <property type="entry name" value="Mur_ligase"/>
    <property type="match status" value="1"/>
</dbReference>
<evidence type="ECO:0000256" key="9">
    <source>
        <dbReference type="RuleBase" id="RU004135"/>
    </source>
</evidence>
<dbReference type="InterPro" id="IPR036615">
    <property type="entry name" value="Mur_ligase_C_dom_sf"/>
</dbReference>
<evidence type="ECO:0000259" key="11">
    <source>
        <dbReference type="Pfam" id="PF02875"/>
    </source>
</evidence>
<keyword evidence="8" id="KW-0460">Magnesium</keyword>
<feature type="binding site" evidence="8">
    <location>
        <position position="375"/>
    </location>
    <ligand>
        <name>meso-2,6-diaminopimelate</name>
        <dbReference type="ChEBI" id="CHEBI:57791"/>
    </ligand>
</feature>
<dbReference type="GO" id="GO:0000287">
    <property type="term" value="F:magnesium ion binding"/>
    <property type="evidence" value="ECO:0007669"/>
    <property type="project" value="UniProtKB-UniRule"/>
</dbReference>
<reference evidence="13" key="1">
    <citation type="journal article" date="2021" name="PeerJ">
        <title>Extensive microbial diversity within the chicken gut microbiome revealed by metagenomics and culture.</title>
        <authorList>
            <person name="Gilroy R."/>
            <person name="Ravi A."/>
            <person name="Getino M."/>
            <person name="Pursley I."/>
            <person name="Horton D.L."/>
            <person name="Alikhan N.F."/>
            <person name="Baker D."/>
            <person name="Gharbi K."/>
            <person name="Hall N."/>
            <person name="Watson M."/>
            <person name="Adriaenssens E.M."/>
            <person name="Foster-Nyarko E."/>
            <person name="Jarju S."/>
            <person name="Secka A."/>
            <person name="Antonio M."/>
            <person name="Oren A."/>
            <person name="Chaudhuri R.R."/>
            <person name="La Ragione R."/>
            <person name="Hildebrand F."/>
            <person name="Pallen M.J."/>
        </authorList>
    </citation>
    <scope>NUCLEOTIDE SEQUENCE</scope>
    <source>
        <strain evidence="13">1345</strain>
    </source>
</reference>
<dbReference type="Gene3D" id="3.40.1390.10">
    <property type="entry name" value="MurE/MurF, N-terminal domain"/>
    <property type="match status" value="1"/>
</dbReference>
<dbReference type="InterPro" id="IPR004101">
    <property type="entry name" value="Mur_ligase_C"/>
</dbReference>
<evidence type="ECO:0000256" key="7">
    <source>
        <dbReference type="ARBA" id="ARBA00023316"/>
    </source>
</evidence>
<dbReference type="GO" id="GO:0008360">
    <property type="term" value="P:regulation of cell shape"/>
    <property type="evidence" value="ECO:0007669"/>
    <property type="project" value="UniProtKB-KW"/>
</dbReference>
<dbReference type="GO" id="GO:0005737">
    <property type="term" value="C:cytoplasm"/>
    <property type="evidence" value="ECO:0007669"/>
    <property type="project" value="UniProtKB-SubCell"/>
</dbReference>
<evidence type="ECO:0000256" key="1">
    <source>
        <dbReference type="ARBA" id="ARBA00004752"/>
    </source>
</evidence>
<comment type="PTM">
    <text evidence="8">Carboxylation is probably crucial for Mg(2+) binding and, consequently, for the gamma-phosphate positioning of ATP.</text>
</comment>
<dbReference type="SUPFAM" id="SSF53244">
    <property type="entry name" value="MurD-like peptide ligases, peptide-binding domain"/>
    <property type="match status" value="1"/>
</dbReference>
<protein>
    <recommendedName>
        <fullName evidence="8">UDP-N-acetylmuramoyl-L-alanyl-D-glutamate--2,6-diaminopimelate ligase</fullName>
        <ecNumber evidence="8">6.3.2.13</ecNumber>
    </recommendedName>
    <alternativeName>
        <fullName evidence="8">Meso-A2pm-adding enzyme</fullName>
    </alternativeName>
    <alternativeName>
        <fullName evidence="8">Meso-diaminopimelate-adding enzyme</fullName>
    </alternativeName>
    <alternativeName>
        <fullName evidence="8">UDP-MurNAc-L-Ala-D-Glu:meso-diaminopimelate ligase</fullName>
    </alternativeName>
    <alternativeName>
        <fullName evidence="8">UDP-MurNAc-tripeptide synthetase</fullName>
    </alternativeName>
    <alternativeName>
        <fullName evidence="8">UDP-N-acetylmuramyl-tripeptide synthetase</fullName>
    </alternativeName>
</protein>
<comment type="similarity">
    <text evidence="2 8">Belongs to the MurCDEF family. MurE subfamily.</text>
</comment>
<dbReference type="NCBIfam" id="NF001124">
    <property type="entry name" value="PRK00139.1-2"/>
    <property type="match status" value="1"/>
</dbReference>
<evidence type="ECO:0000256" key="2">
    <source>
        <dbReference type="ARBA" id="ARBA00005898"/>
    </source>
</evidence>
<evidence type="ECO:0000256" key="5">
    <source>
        <dbReference type="ARBA" id="ARBA00022984"/>
    </source>
</evidence>
<reference evidence="13" key="2">
    <citation type="submission" date="2021-04" db="EMBL/GenBank/DDBJ databases">
        <authorList>
            <person name="Gilroy R."/>
        </authorList>
    </citation>
    <scope>NUCLEOTIDE SEQUENCE</scope>
    <source>
        <strain evidence="13">1345</strain>
    </source>
</reference>
<feature type="modified residue" description="N6-carboxylysine" evidence="8">
    <location>
        <position position="217"/>
    </location>
</feature>
<evidence type="ECO:0000259" key="10">
    <source>
        <dbReference type="Pfam" id="PF01225"/>
    </source>
</evidence>
<keyword evidence="8" id="KW-0963">Cytoplasm</keyword>
<dbReference type="Gene3D" id="3.40.1190.10">
    <property type="entry name" value="Mur-like, catalytic domain"/>
    <property type="match status" value="1"/>
</dbReference>
<keyword evidence="6 8" id="KW-0131">Cell cycle</keyword>
<comment type="caution">
    <text evidence="8">Lacks conserved residue(s) required for the propagation of feature annotation.</text>
</comment>
<accession>A0A9D1ZWA3</accession>
<evidence type="ECO:0000313" key="13">
    <source>
        <dbReference type="EMBL" id="HIY97642.1"/>
    </source>
</evidence>
<feature type="binding site" evidence="8">
    <location>
        <begin position="108"/>
        <end position="114"/>
    </location>
    <ligand>
        <name>ATP</name>
        <dbReference type="ChEBI" id="CHEBI:30616"/>
    </ligand>
</feature>
<keyword evidence="8" id="KW-0067">ATP-binding</keyword>
<feature type="binding site" evidence="8">
    <location>
        <begin position="399"/>
        <end position="402"/>
    </location>
    <ligand>
        <name>meso-2,6-diaminopimelate</name>
        <dbReference type="ChEBI" id="CHEBI:57791"/>
    </ligand>
</feature>
<evidence type="ECO:0000313" key="14">
    <source>
        <dbReference type="Proteomes" id="UP000886750"/>
    </source>
</evidence>
<comment type="cofactor">
    <cofactor evidence="8">
        <name>Mg(2+)</name>
        <dbReference type="ChEBI" id="CHEBI:18420"/>
    </cofactor>
</comment>
<dbReference type="GO" id="GO:0009252">
    <property type="term" value="P:peptidoglycan biosynthetic process"/>
    <property type="evidence" value="ECO:0007669"/>
    <property type="project" value="UniProtKB-UniRule"/>
</dbReference>
<dbReference type="NCBIfam" id="NF001126">
    <property type="entry name" value="PRK00139.1-4"/>
    <property type="match status" value="1"/>
</dbReference>
<organism evidence="13 14">
    <name type="scientific">Candidatus Borkfalkia excrementigallinarum</name>
    <dbReference type="NCBI Taxonomy" id="2838506"/>
    <lineage>
        <taxon>Bacteria</taxon>
        <taxon>Bacillati</taxon>
        <taxon>Bacillota</taxon>
        <taxon>Clostridia</taxon>
        <taxon>Christensenellales</taxon>
        <taxon>Christensenellaceae</taxon>
        <taxon>Candidatus Borkfalkia</taxon>
    </lineage>
</organism>
<evidence type="ECO:0000256" key="4">
    <source>
        <dbReference type="ARBA" id="ARBA00022960"/>
    </source>
</evidence>
<feature type="binding site" evidence="8">
    <location>
        <position position="455"/>
    </location>
    <ligand>
        <name>meso-2,6-diaminopimelate</name>
        <dbReference type="ChEBI" id="CHEBI:57791"/>
    </ligand>
</feature>
<feature type="binding site" evidence="8">
    <location>
        <begin position="150"/>
        <end position="151"/>
    </location>
    <ligand>
        <name>UDP-N-acetyl-alpha-D-muramoyl-L-alanyl-D-glutamate</name>
        <dbReference type="ChEBI" id="CHEBI:83900"/>
    </ligand>
</feature>
<dbReference type="SUPFAM" id="SSF63418">
    <property type="entry name" value="MurE/MurF N-terminal domain"/>
    <property type="match status" value="1"/>
</dbReference>
<dbReference type="Gene3D" id="3.90.190.20">
    <property type="entry name" value="Mur ligase, C-terminal domain"/>
    <property type="match status" value="1"/>
</dbReference>
<feature type="domain" description="Mur ligase N-terminal catalytic" evidence="10">
    <location>
        <begin position="23"/>
        <end position="94"/>
    </location>
</feature>
<keyword evidence="5 8" id="KW-0573">Peptidoglycan synthesis</keyword>
<keyword evidence="8 13" id="KW-0436">Ligase</keyword>
<keyword evidence="4 8" id="KW-0133">Cell shape</keyword>
<dbReference type="PANTHER" id="PTHR23135:SF4">
    <property type="entry name" value="UDP-N-ACETYLMURAMOYL-L-ALANYL-D-GLUTAMATE--2,6-DIAMINOPIMELATE LIGASE MURE HOMOLOG, CHLOROPLASTIC"/>
    <property type="match status" value="1"/>
</dbReference>
<comment type="catalytic activity">
    <reaction evidence="8">
        <text>UDP-N-acetyl-alpha-D-muramoyl-L-alanyl-D-glutamate + meso-2,6-diaminopimelate + ATP = UDP-N-acetyl-alpha-D-muramoyl-L-alanyl-gamma-D-glutamyl-meso-2,6-diaminopimelate + ADP + phosphate + H(+)</text>
        <dbReference type="Rhea" id="RHEA:23676"/>
        <dbReference type="ChEBI" id="CHEBI:15378"/>
        <dbReference type="ChEBI" id="CHEBI:30616"/>
        <dbReference type="ChEBI" id="CHEBI:43474"/>
        <dbReference type="ChEBI" id="CHEBI:57791"/>
        <dbReference type="ChEBI" id="CHEBI:83900"/>
        <dbReference type="ChEBI" id="CHEBI:83905"/>
        <dbReference type="ChEBI" id="CHEBI:456216"/>
        <dbReference type="EC" id="6.3.2.13"/>
    </reaction>
</comment>
<dbReference type="GO" id="GO:0051301">
    <property type="term" value="P:cell division"/>
    <property type="evidence" value="ECO:0007669"/>
    <property type="project" value="UniProtKB-KW"/>
</dbReference>
<proteinExistence type="inferred from homology"/>
<dbReference type="PANTHER" id="PTHR23135">
    <property type="entry name" value="MUR LIGASE FAMILY MEMBER"/>
    <property type="match status" value="1"/>
</dbReference>